<evidence type="ECO:0000256" key="3">
    <source>
        <dbReference type="ARBA" id="ARBA00022741"/>
    </source>
</evidence>
<sequence length="239" mass="26864">MQMFADIVKIDITRTASIVDPEMECEEIQPHWTQHPQTLPRNSEEIPPKRSVFIFDDKKWTFQEVDLLTYAIANFFNESGIRQGHVVALVMENRPDLVFYWMGLAKIGAIAALINFNLREKSLLHCVQAAQAQCVVFSEEMAPAVADISRDLPKSCRLYYMGGGQCPVVGAVSLDPLQFDGYVSKEATEKKVAMNVFKKGDMAFLTGAEGRAGSQKLNKTTLQQKACNPPHKLRIDYFT</sequence>
<name>A0A9D4FPX8_DREPO</name>
<dbReference type="GO" id="GO:0005789">
    <property type="term" value="C:endoplasmic reticulum membrane"/>
    <property type="evidence" value="ECO:0007669"/>
    <property type="project" value="TreeGrafter"/>
</dbReference>
<evidence type="ECO:0000259" key="8">
    <source>
        <dbReference type="Pfam" id="PF00501"/>
    </source>
</evidence>
<evidence type="ECO:0000256" key="4">
    <source>
        <dbReference type="ARBA" id="ARBA00022840"/>
    </source>
</evidence>
<keyword evidence="3" id="KW-0547">Nucleotide-binding</keyword>
<comment type="catalytic activity">
    <reaction evidence="5">
        <text>a very long-chain fatty acid + ATP + CoA = a very long-chain fatty acyl-CoA + AMP + diphosphate</text>
        <dbReference type="Rhea" id="RHEA:54536"/>
        <dbReference type="ChEBI" id="CHEBI:30616"/>
        <dbReference type="ChEBI" id="CHEBI:33019"/>
        <dbReference type="ChEBI" id="CHEBI:57287"/>
        <dbReference type="ChEBI" id="CHEBI:58950"/>
        <dbReference type="ChEBI" id="CHEBI:138261"/>
        <dbReference type="ChEBI" id="CHEBI:456215"/>
    </reaction>
    <physiologicalReaction direction="left-to-right" evidence="5">
        <dbReference type="Rhea" id="RHEA:54537"/>
    </physiologicalReaction>
</comment>
<comment type="catalytic activity">
    <reaction evidence="7">
        <text>tetracosanoate + ATP + CoA = tetracosanoyl-CoA + AMP + diphosphate</text>
        <dbReference type="Rhea" id="RHEA:33639"/>
        <dbReference type="ChEBI" id="CHEBI:30616"/>
        <dbReference type="ChEBI" id="CHEBI:31014"/>
        <dbReference type="ChEBI" id="CHEBI:33019"/>
        <dbReference type="ChEBI" id="CHEBI:57287"/>
        <dbReference type="ChEBI" id="CHEBI:65052"/>
        <dbReference type="ChEBI" id="CHEBI:456215"/>
    </reaction>
    <physiologicalReaction direction="left-to-right" evidence="7">
        <dbReference type="Rhea" id="RHEA:33640"/>
    </physiologicalReaction>
</comment>
<dbReference type="Proteomes" id="UP000828390">
    <property type="component" value="Unassembled WGS sequence"/>
</dbReference>
<dbReference type="PANTHER" id="PTHR43107">
    <property type="entry name" value="LONG-CHAIN FATTY ACID TRANSPORT PROTEIN"/>
    <property type="match status" value="1"/>
</dbReference>
<comment type="caution">
    <text evidence="9">The sequence shown here is derived from an EMBL/GenBank/DDBJ whole genome shotgun (WGS) entry which is preliminary data.</text>
</comment>
<dbReference type="AlphaFoldDB" id="A0A9D4FPX8"/>
<evidence type="ECO:0000256" key="6">
    <source>
        <dbReference type="ARBA" id="ARBA00041297"/>
    </source>
</evidence>
<dbReference type="InterPro" id="IPR042099">
    <property type="entry name" value="ANL_N_sf"/>
</dbReference>
<gene>
    <name evidence="9" type="ORF">DPMN_156513</name>
</gene>
<dbReference type="GO" id="GO:0005324">
    <property type="term" value="F:long-chain fatty acid transmembrane transporter activity"/>
    <property type="evidence" value="ECO:0007669"/>
    <property type="project" value="TreeGrafter"/>
</dbReference>
<dbReference type="GO" id="GO:0005886">
    <property type="term" value="C:plasma membrane"/>
    <property type="evidence" value="ECO:0007669"/>
    <property type="project" value="TreeGrafter"/>
</dbReference>
<evidence type="ECO:0000313" key="9">
    <source>
        <dbReference type="EMBL" id="KAH3802823.1"/>
    </source>
</evidence>
<dbReference type="Pfam" id="PF00501">
    <property type="entry name" value="AMP-binding"/>
    <property type="match status" value="1"/>
</dbReference>
<protein>
    <recommendedName>
        <fullName evidence="6">Long-chain-fatty-acid--CoA ligase</fullName>
    </recommendedName>
</protein>
<dbReference type="GO" id="GO:0005524">
    <property type="term" value="F:ATP binding"/>
    <property type="evidence" value="ECO:0007669"/>
    <property type="project" value="UniProtKB-KW"/>
</dbReference>
<dbReference type="InterPro" id="IPR000873">
    <property type="entry name" value="AMP-dep_synth/lig_dom"/>
</dbReference>
<comment type="similarity">
    <text evidence="1">Belongs to the ATP-dependent AMP-binding enzyme family.</text>
</comment>
<dbReference type="SUPFAM" id="SSF56801">
    <property type="entry name" value="Acetyl-CoA synthetase-like"/>
    <property type="match status" value="1"/>
</dbReference>
<evidence type="ECO:0000313" key="10">
    <source>
        <dbReference type="Proteomes" id="UP000828390"/>
    </source>
</evidence>
<reference evidence="9" key="1">
    <citation type="journal article" date="2019" name="bioRxiv">
        <title>The Genome of the Zebra Mussel, Dreissena polymorpha: A Resource for Invasive Species Research.</title>
        <authorList>
            <person name="McCartney M.A."/>
            <person name="Auch B."/>
            <person name="Kono T."/>
            <person name="Mallez S."/>
            <person name="Zhang Y."/>
            <person name="Obille A."/>
            <person name="Becker A."/>
            <person name="Abrahante J.E."/>
            <person name="Garbe J."/>
            <person name="Badalamenti J.P."/>
            <person name="Herman A."/>
            <person name="Mangelson H."/>
            <person name="Liachko I."/>
            <person name="Sullivan S."/>
            <person name="Sone E.D."/>
            <person name="Koren S."/>
            <person name="Silverstein K.A.T."/>
            <person name="Beckman K.B."/>
            <person name="Gohl D.M."/>
        </authorList>
    </citation>
    <scope>NUCLEOTIDE SEQUENCE</scope>
    <source>
        <strain evidence="9">Duluth1</strain>
        <tissue evidence="9">Whole animal</tissue>
    </source>
</reference>
<evidence type="ECO:0000256" key="7">
    <source>
        <dbReference type="ARBA" id="ARBA00048666"/>
    </source>
</evidence>
<keyword evidence="10" id="KW-1185">Reference proteome</keyword>
<dbReference type="Gene3D" id="3.40.50.12780">
    <property type="entry name" value="N-terminal domain of ligase-like"/>
    <property type="match status" value="1"/>
</dbReference>
<keyword evidence="4" id="KW-0067">ATP-binding</keyword>
<feature type="domain" description="AMP-dependent synthetase/ligase" evidence="8">
    <location>
        <begin position="47"/>
        <end position="150"/>
    </location>
</feature>
<proteinExistence type="inferred from homology"/>
<dbReference type="GO" id="GO:0044539">
    <property type="term" value="P:long-chain fatty acid import into cell"/>
    <property type="evidence" value="ECO:0007669"/>
    <property type="project" value="TreeGrafter"/>
</dbReference>
<evidence type="ECO:0000256" key="2">
    <source>
        <dbReference type="ARBA" id="ARBA00022598"/>
    </source>
</evidence>
<dbReference type="GO" id="GO:0004467">
    <property type="term" value="F:long-chain fatty acid-CoA ligase activity"/>
    <property type="evidence" value="ECO:0007669"/>
    <property type="project" value="TreeGrafter"/>
</dbReference>
<organism evidence="9 10">
    <name type="scientific">Dreissena polymorpha</name>
    <name type="common">Zebra mussel</name>
    <name type="synonym">Mytilus polymorpha</name>
    <dbReference type="NCBI Taxonomy" id="45954"/>
    <lineage>
        <taxon>Eukaryota</taxon>
        <taxon>Metazoa</taxon>
        <taxon>Spiralia</taxon>
        <taxon>Lophotrochozoa</taxon>
        <taxon>Mollusca</taxon>
        <taxon>Bivalvia</taxon>
        <taxon>Autobranchia</taxon>
        <taxon>Heteroconchia</taxon>
        <taxon>Euheterodonta</taxon>
        <taxon>Imparidentia</taxon>
        <taxon>Neoheterodontei</taxon>
        <taxon>Myida</taxon>
        <taxon>Dreissenoidea</taxon>
        <taxon>Dreissenidae</taxon>
        <taxon>Dreissena</taxon>
    </lineage>
</organism>
<evidence type="ECO:0000256" key="5">
    <source>
        <dbReference type="ARBA" id="ARBA00036527"/>
    </source>
</evidence>
<evidence type="ECO:0000256" key="1">
    <source>
        <dbReference type="ARBA" id="ARBA00006432"/>
    </source>
</evidence>
<dbReference type="EMBL" id="JAIWYP010000007">
    <property type="protein sequence ID" value="KAH3802823.1"/>
    <property type="molecule type" value="Genomic_DNA"/>
</dbReference>
<accession>A0A9D4FPX8</accession>
<keyword evidence="2" id="KW-0436">Ligase</keyword>
<reference evidence="9" key="2">
    <citation type="submission" date="2020-11" db="EMBL/GenBank/DDBJ databases">
        <authorList>
            <person name="McCartney M.A."/>
            <person name="Auch B."/>
            <person name="Kono T."/>
            <person name="Mallez S."/>
            <person name="Becker A."/>
            <person name="Gohl D.M."/>
            <person name="Silverstein K.A.T."/>
            <person name="Koren S."/>
            <person name="Bechman K.B."/>
            <person name="Herman A."/>
            <person name="Abrahante J.E."/>
            <person name="Garbe J."/>
        </authorList>
    </citation>
    <scope>NUCLEOTIDE SEQUENCE</scope>
    <source>
        <strain evidence="9">Duluth1</strain>
        <tissue evidence="9">Whole animal</tissue>
    </source>
</reference>
<dbReference type="PANTHER" id="PTHR43107:SF15">
    <property type="entry name" value="FATTY ACID TRANSPORT PROTEIN 3, ISOFORM A"/>
    <property type="match status" value="1"/>
</dbReference>